<feature type="domain" description="Proteasome activator complex subunit 4 C-terminal" evidence="10">
    <location>
        <begin position="1776"/>
        <end position="1861"/>
    </location>
</feature>
<dbReference type="GO" id="GO:0016607">
    <property type="term" value="C:nuclear speck"/>
    <property type="evidence" value="ECO:0007669"/>
    <property type="project" value="UniProtKB-SubCell"/>
</dbReference>
<comment type="caution">
    <text evidence="13">The sequence shown here is derived from an EMBL/GenBank/DDBJ whole genome shotgun (WGS) entry which is preliminary data.</text>
</comment>
<gene>
    <name evidence="13" type="ORF">EWM64_g283</name>
</gene>
<dbReference type="Pfam" id="PF23096">
    <property type="entry name" value="HEAT_PSME4"/>
    <property type="match status" value="1"/>
</dbReference>
<comment type="subcellular location">
    <subcellularLocation>
        <location evidence="2">Cytoplasm</location>
    </subcellularLocation>
    <subcellularLocation>
        <location evidence="1">Nucleus speckle</location>
    </subcellularLocation>
</comment>
<feature type="repeat" description="HEAT" evidence="9">
    <location>
        <begin position="1711"/>
        <end position="1749"/>
    </location>
</feature>
<evidence type="ECO:0000256" key="8">
    <source>
        <dbReference type="ARBA" id="ARBA00023242"/>
    </source>
</evidence>
<feature type="domain" description="Proteasome activator Blm10 middle HEAT repeats region" evidence="11">
    <location>
        <begin position="596"/>
        <end position="853"/>
    </location>
</feature>
<evidence type="ECO:0000259" key="11">
    <source>
        <dbReference type="Pfam" id="PF16507"/>
    </source>
</evidence>
<dbReference type="Gene3D" id="1.25.10.10">
    <property type="entry name" value="Leucine-rich Repeat Variant"/>
    <property type="match status" value="1"/>
</dbReference>
<evidence type="ECO:0000256" key="6">
    <source>
        <dbReference type="ARBA" id="ARBA00022763"/>
    </source>
</evidence>
<dbReference type="InterPro" id="IPR021843">
    <property type="entry name" value="PSME4_C"/>
</dbReference>
<dbReference type="InterPro" id="IPR055455">
    <property type="entry name" value="HEAT_PSME4"/>
</dbReference>
<dbReference type="InterPro" id="IPR021133">
    <property type="entry name" value="HEAT_type_2"/>
</dbReference>
<dbReference type="PROSITE" id="PS50077">
    <property type="entry name" value="HEAT_REPEAT"/>
    <property type="match status" value="1"/>
</dbReference>
<comment type="similarity">
    <text evidence="3">Belongs to the BLM10 family.</text>
</comment>
<evidence type="ECO:0000256" key="1">
    <source>
        <dbReference type="ARBA" id="ARBA00004324"/>
    </source>
</evidence>
<reference evidence="13 14" key="1">
    <citation type="submission" date="2019-02" db="EMBL/GenBank/DDBJ databases">
        <title>Genome sequencing of the rare red list fungi Hericium alpestre (H. flagellum).</title>
        <authorList>
            <person name="Buettner E."/>
            <person name="Kellner H."/>
        </authorList>
    </citation>
    <scope>NUCLEOTIDE SEQUENCE [LARGE SCALE GENOMIC DNA]</scope>
    <source>
        <strain evidence="13 14">DSM 108284</strain>
    </source>
</reference>
<dbReference type="PANTHER" id="PTHR32170:SF3">
    <property type="entry name" value="PROTEASOME ACTIVATOR COMPLEX SUBUNIT 4"/>
    <property type="match status" value="1"/>
</dbReference>
<evidence type="ECO:0000313" key="14">
    <source>
        <dbReference type="Proteomes" id="UP000298061"/>
    </source>
</evidence>
<dbReference type="EMBL" id="SFCI01000012">
    <property type="protein sequence ID" value="TFY83742.1"/>
    <property type="molecule type" value="Genomic_DNA"/>
</dbReference>
<dbReference type="SUPFAM" id="SSF48371">
    <property type="entry name" value="ARM repeat"/>
    <property type="match status" value="2"/>
</dbReference>
<keyword evidence="4" id="KW-0963">Cytoplasm</keyword>
<dbReference type="GO" id="GO:0010499">
    <property type="term" value="P:proteasomal ubiquitin-independent protein catabolic process"/>
    <property type="evidence" value="ECO:0007669"/>
    <property type="project" value="TreeGrafter"/>
</dbReference>
<dbReference type="InterPro" id="IPR000357">
    <property type="entry name" value="HEAT"/>
</dbReference>
<evidence type="ECO:0000256" key="7">
    <source>
        <dbReference type="ARBA" id="ARBA00023204"/>
    </source>
</evidence>
<evidence type="ECO:0000259" key="10">
    <source>
        <dbReference type="Pfam" id="PF11919"/>
    </source>
</evidence>
<protein>
    <recommendedName>
        <fullName evidence="15">ARM repeat-containing protein</fullName>
    </recommendedName>
</protein>
<dbReference type="GO" id="GO:0070628">
    <property type="term" value="F:proteasome binding"/>
    <property type="evidence" value="ECO:0007669"/>
    <property type="project" value="InterPro"/>
</dbReference>
<keyword evidence="5" id="KW-0677">Repeat</keyword>
<dbReference type="GO" id="GO:0016504">
    <property type="term" value="F:peptidase activator activity"/>
    <property type="evidence" value="ECO:0007669"/>
    <property type="project" value="InterPro"/>
</dbReference>
<dbReference type="InterPro" id="IPR035309">
    <property type="entry name" value="PSME4"/>
</dbReference>
<dbReference type="InterPro" id="IPR016024">
    <property type="entry name" value="ARM-type_fold"/>
</dbReference>
<name>A0A4Z0A9K2_9AGAM</name>
<organism evidence="13 14">
    <name type="scientific">Hericium alpestre</name>
    <dbReference type="NCBI Taxonomy" id="135208"/>
    <lineage>
        <taxon>Eukaryota</taxon>
        <taxon>Fungi</taxon>
        <taxon>Dikarya</taxon>
        <taxon>Basidiomycota</taxon>
        <taxon>Agaricomycotina</taxon>
        <taxon>Agaricomycetes</taxon>
        <taxon>Russulales</taxon>
        <taxon>Hericiaceae</taxon>
        <taxon>Hericium</taxon>
    </lineage>
</organism>
<evidence type="ECO:0000256" key="5">
    <source>
        <dbReference type="ARBA" id="ARBA00022737"/>
    </source>
</evidence>
<feature type="domain" description="Proteasome activator complex subunit 4-like HEAT repeat-like" evidence="12">
    <location>
        <begin position="1213"/>
        <end position="1492"/>
    </location>
</feature>
<keyword evidence="8" id="KW-0539">Nucleus</keyword>
<accession>A0A4Z0A9K2</accession>
<dbReference type="GO" id="GO:0006281">
    <property type="term" value="P:DNA repair"/>
    <property type="evidence" value="ECO:0007669"/>
    <property type="project" value="UniProtKB-KW"/>
</dbReference>
<evidence type="ECO:0000256" key="9">
    <source>
        <dbReference type="PROSITE-ProRule" id="PRU00103"/>
    </source>
</evidence>
<evidence type="ECO:0000313" key="13">
    <source>
        <dbReference type="EMBL" id="TFY83742.1"/>
    </source>
</evidence>
<dbReference type="InterPro" id="IPR011989">
    <property type="entry name" value="ARM-like"/>
</dbReference>
<dbReference type="Pfam" id="PF11919">
    <property type="entry name" value="PSME4_C"/>
    <property type="match status" value="1"/>
</dbReference>
<dbReference type="InterPro" id="IPR032430">
    <property type="entry name" value="Blm10_mid"/>
</dbReference>
<dbReference type="Proteomes" id="UP000298061">
    <property type="component" value="Unassembled WGS sequence"/>
</dbReference>
<proteinExistence type="inferred from homology"/>
<keyword evidence="14" id="KW-1185">Reference proteome</keyword>
<dbReference type="Pfam" id="PF16507">
    <property type="entry name" value="HEAT_PSME4_mid"/>
    <property type="match status" value="2"/>
</dbReference>
<sequence>MDVLLDMQGSVGLESIIQSLGLGNMDDEVSSIPDSPTLEEDTLSDEQREIEKQQATLQVWLKSLPYECETEEEMEVKLEFIVGRMAVCAETKNWLVLTTWDGVLQCWLLMHYHISKPMRAKLIRLYYELCLLPGIEPRVLRSWADMIQRLLGSKAEGGPKLKPNELQLPWRPLWRALQKELWLKARLTDPTRNVVNILIYLAERCRKYYPAEEIPEMLSTFIPRITQDTILTMIPVLTSFLPPTHTHLYLPALFKIWEAFNSAIIDDRLIELVGELSEQHVAGTAGDAGPNGGAEYKDVDVPVGATRGASTTGGYADGRLGGSPALRIRKATNRFGALAKMMVYSMAVDGPVRGDASTPSQEGRLPARQAGYLAGSKALDSLDRLITSTESFFHPSNSGIWTMALGSFLARLTSDFNKRWKEEEQPRCKTPQHRRLTPAIRHAFVLMLRTPALLAMFSKDPLSMGLAQTALKSMALIEPNLVMPELLERAYSGLEVVNETHRTTAVLSVLSAVALPLLSEKVWVGGQKHVVPLLELCIPGIDLNDPVKTVCATMFIVAVAQHIKFGDLSMTQSGLSLSSDAPAEEMSMDVDNETRLPDGTEGVSVLSGKQEETILKALKSMIDVVCVHLSDQLFDLVLRLVYDYATTNAKANSVRAFGTLVASLGRAQPVKTIDKFLPYCISQTKEELKHGASSVRTTSSAQAISSDTTLHWNISILRGCWGYDGASLLKHKADILDVLSFLVDKTLNERGVYPLNSRFVNTDEWESPEFNKDHNLHWGKMYEAKDVEIDWHVPTADEIAFALEILDTIVSPSLDNVVALLPTAATWDNVARNDFCRYLHVCRSAWSGLPTLFKHGPKHVVNPCLNPETEVESLLISSIDMQAGFCLTDPADARYQKASTARERFGDVIHHAALALSQDREGEDHIDAVLSVAKAIDVYLLDYALSRTDFTGLQKNYAQARDLNRVWPKQKENSRLVFLKRAQVYHSGRQYLHALYRRRSELDDRLILDLLELSLSPYTRVRRHSQSVLHNACGYFVRSTKLILPTVFNALSRGTDPDRMKGALYIMYNKGLDPKDPTIYGQYLIHLLECQHQEKPSIQKLVNSIAQECIVNLAEESIRTDAYDDDAPGVQDALSELKTEFSGNIIDRSVLSEASQKAPVRAQARHESYAKTVLAIVEIAARSTTHWRYVQIALVFLFGLLRRDAVPPPQEARLFIEHTTSPQPSLRQTAQKAITKLCEHIKIRTYSKSSEELWLEEWTNPLTRQIQIRNDQEFFALVHRPVEQGNEEPVFIDETNSGFLVWDSHTKAYRAIPEGAAPLTWESASQPSLKAMETEIIGDDYFTKLIGLWGQESGRTNSNPELRADNVSFIKTIAKMFQGAHVDKMLPVLEPLLWETDRFKQRAGAEILAGLTRGTMPRPLSEQMWSWYISRLDRIYAQIKPDTIGFWESVFNTQLEARDPRRHPALVQWILNLPLDLQSDSAFATTKALTVLSCFMDFVGYRDPDLQDRYFRLFLSNTNISFAEMRITIAQNLYMIITNRWRPSYPSTPEFLTACSAQTDPLHIRRGLYVSDVVELVQKLPVWKEERLLPPRVSQSQYDKVGLALVRWMWISFYSSQAPLMLPYIMPMLPEFFRMTELSDSQELQTHSQAVLYIVSAVVPPRGSQEAIIPLFIEAIESSTGWRIRLNALPTLIVFFYRNLLSIPDTLVSRIMDMLLKCLSDDNVEVREMASTALSGIVRVSQRQSIIPLRDHFVALARKTRLPDRRDSAYPTALRTLHSAILGICALIESFPYSVEKWMPPLTGVLADHATDPPPISTTIRKCASEFKKTHQDTWHKDQQVFDEDQLQNLSTMLVGTSYYA</sequence>
<evidence type="ECO:0000256" key="3">
    <source>
        <dbReference type="ARBA" id="ARBA00005739"/>
    </source>
</evidence>
<keyword evidence="7" id="KW-0234">DNA repair</keyword>
<evidence type="ECO:0008006" key="15">
    <source>
        <dbReference type="Google" id="ProtNLM"/>
    </source>
</evidence>
<evidence type="ECO:0000259" key="12">
    <source>
        <dbReference type="Pfam" id="PF23096"/>
    </source>
</evidence>
<keyword evidence="6" id="KW-0227">DNA damage</keyword>
<evidence type="ECO:0000256" key="4">
    <source>
        <dbReference type="ARBA" id="ARBA00022490"/>
    </source>
</evidence>
<feature type="domain" description="Proteasome activator Blm10 middle HEAT repeats region" evidence="11">
    <location>
        <begin position="382"/>
        <end position="576"/>
    </location>
</feature>
<dbReference type="Pfam" id="PF02985">
    <property type="entry name" value="HEAT"/>
    <property type="match status" value="1"/>
</dbReference>
<dbReference type="PANTHER" id="PTHR32170">
    <property type="entry name" value="PROTEASOME ACTIVATOR COMPLEX SUBUNIT 4"/>
    <property type="match status" value="1"/>
</dbReference>
<evidence type="ECO:0000256" key="2">
    <source>
        <dbReference type="ARBA" id="ARBA00004496"/>
    </source>
</evidence>
<dbReference type="GO" id="GO:0005829">
    <property type="term" value="C:cytosol"/>
    <property type="evidence" value="ECO:0007669"/>
    <property type="project" value="TreeGrafter"/>
</dbReference>
<dbReference type="STRING" id="135208.A0A4Z0A9K2"/>
<dbReference type="OrthoDB" id="17907at2759"/>